<name>A0ACA8ZW93_9GAMM</name>
<protein>
    <submittedName>
        <fullName evidence="1">Uncharacterized protein</fullName>
    </submittedName>
</protein>
<reference evidence="1" key="1">
    <citation type="submission" date="2020-05" db="EMBL/GenBank/DDBJ databases">
        <authorList>
            <person name="Petersen J."/>
            <person name="Sayavedra L."/>
        </authorList>
    </citation>
    <scope>NUCLEOTIDE SEQUENCE</scope>
    <source>
        <strain evidence="1">B azoricus SOX Menez Gwen</strain>
    </source>
</reference>
<evidence type="ECO:0000313" key="2">
    <source>
        <dbReference type="Proteomes" id="UP000635628"/>
    </source>
</evidence>
<evidence type="ECO:0000313" key="1">
    <source>
        <dbReference type="EMBL" id="CAB5506875.1"/>
    </source>
</evidence>
<keyword evidence="2" id="KW-1185">Reference proteome</keyword>
<dbReference type="EMBL" id="CAESAP020000345">
    <property type="protein sequence ID" value="CAB5506875.1"/>
    <property type="molecule type" value="Genomic_DNA"/>
</dbReference>
<accession>A0ACA8ZW93</accession>
<dbReference type="Proteomes" id="UP000635628">
    <property type="component" value="Unassembled WGS sequence"/>
</dbReference>
<comment type="caution">
    <text evidence="1">The sequence shown here is derived from an EMBL/GenBank/DDBJ whole genome shotgun (WGS) entry which is preliminary data.</text>
</comment>
<sequence>MLIWMIGKMGGFGLVWGGFLRGDYLLFPFLDKNALFSVFPKLRWVNAGVLFDEFLSKKVLFYGFHKLYWEFWLAFFINSH</sequence>
<organism evidence="1 2">
    <name type="scientific">Bathymodiolus azoricus thioautotrophic gill symbiont</name>
    <dbReference type="NCBI Taxonomy" id="235205"/>
    <lineage>
        <taxon>Bacteria</taxon>
        <taxon>Pseudomonadati</taxon>
        <taxon>Pseudomonadota</taxon>
        <taxon>Gammaproteobacteria</taxon>
        <taxon>sulfur-oxidizing symbionts</taxon>
    </lineage>
</organism>
<gene>
    <name evidence="1" type="ORF">AZO1586R_2187</name>
</gene>
<proteinExistence type="predicted"/>